<protein>
    <submittedName>
        <fullName evidence="7">FAD-dependent monooxygenase</fullName>
    </submittedName>
</protein>
<dbReference type="SUPFAM" id="SSF54373">
    <property type="entry name" value="FAD-linked reductases, C-terminal domain"/>
    <property type="match status" value="1"/>
</dbReference>
<keyword evidence="5 7" id="KW-0503">Monooxygenase</keyword>
<organism evidence="7 8">
    <name type="scientific">Sphaerisporangium dianthi</name>
    <dbReference type="NCBI Taxonomy" id="1436120"/>
    <lineage>
        <taxon>Bacteria</taxon>
        <taxon>Bacillati</taxon>
        <taxon>Actinomycetota</taxon>
        <taxon>Actinomycetes</taxon>
        <taxon>Streptosporangiales</taxon>
        <taxon>Streptosporangiaceae</taxon>
        <taxon>Sphaerisporangium</taxon>
    </lineage>
</organism>
<keyword evidence="4" id="KW-0560">Oxidoreductase</keyword>
<dbReference type="GO" id="GO:0004497">
    <property type="term" value="F:monooxygenase activity"/>
    <property type="evidence" value="ECO:0007669"/>
    <property type="project" value="UniProtKB-KW"/>
</dbReference>
<keyword evidence="2" id="KW-0285">Flavoprotein</keyword>
<dbReference type="PANTHER" id="PTHR13789">
    <property type="entry name" value="MONOOXYGENASE"/>
    <property type="match status" value="1"/>
</dbReference>
<dbReference type="SUPFAM" id="SSF51905">
    <property type="entry name" value="FAD/NAD(P)-binding domain"/>
    <property type="match status" value="1"/>
</dbReference>
<dbReference type="RefSeq" id="WP_380837498.1">
    <property type="nucleotide sequence ID" value="NZ_JBHSFP010000002.1"/>
</dbReference>
<evidence type="ECO:0000256" key="4">
    <source>
        <dbReference type="ARBA" id="ARBA00023002"/>
    </source>
</evidence>
<keyword evidence="3" id="KW-0274">FAD</keyword>
<evidence type="ECO:0000256" key="5">
    <source>
        <dbReference type="ARBA" id="ARBA00023033"/>
    </source>
</evidence>
<dbReference type="Proteomes" id="UP001596004">
    <property type="component" value="Unassembled WGS sequence"/>
</dbReference>
<dbReference type="Gene3D" id="3.50.50.60">
    <property type="entry name" value="FAD/NAD(P)-binding domain"/>
    <property type="match status" value="1"/>
</dbReference>
<dbReference type="InterPro" id="IPR050493">
    <property type="entry name" value="FAD-dep_Monooxygenase_BioMet"/>
</dbReference>
<gene>
    <name evidence="7" type="ORF">ACFO60_04965</name>
</gene>
<comment type="cofactor">
    <cofactor evidence="1">
        <name>FAD</name>
        <dbReference type="ChEBI" id="CHEBI:57692"/>
    </cofactor>
</comment>
<dbReference type="EMBL" id="JBHSFP010000002">
    <property type="protein sequence ID" value="MFC4530106.1"/>
    <property type="molecule type" value="Genomic_DNA"/>
</dbReference>
<dbReference type="PANTHER" id="PTHR13789:SF318">
    <property type="entry name" value="GERANYLGERANYL DIPHOSPHATE REDUCTASE"/>
    <property type="match status" value="1"/>
</dbReference>
<evidence type="ECO:0000256" key="3">
    <source>
        <dbReference type="ARBA" id="ARBA00022827"/>
    </source>
</evidence>
<evidence type="ECO:0000313" key="8">
    <source>
        <dbReference type="Proteomes" id="UP001596004"/>
    </source>
</evidence>
<keyword evidence="8" id="KW-1185">Reference proteome</keyword>
<evidence type="ECO:0000256" key="1">
    <source>
        <dbReference type="ARBA" id="ARBA00001974"/>
    </source>
</evidence>
<proteinExistence type="predicted"/>
<dbReference type="Pfam" id="PF01494">
    <property type="entry name" value="FAD_binding_3"/>
    <property type="match status" value="1"/>
</dbReference>
<dbReference type="PRINTS" id="PR00420">
    <property type="entry name" value="RNGMNOXGNASE"/>
</dbReference>
<name>A0ABV9CAS3_9ACTN</name>
<sequence length="391" mass="42752">MGGGLGGLAAALHLRRDGVDAQVYEQAPALREVGAGVMVAPNMVRQITRLGLGEALSRCAVWLEAAWEFRRWQDGRVIYSQPMGEACERLYGANVHTVHRADLLAMFQSALPGEVVHLDHRCVALDQDDAGVELTFAHRTGRETKVRADVVIGADGIHSAIRPLIVTEMAPRFSGLSAFRALVPAEKAPEHARRPVQALWLGPGRHLVHYPVSSGRLVNVVGVVPAGEWRLESWTADGDLSDFAREFAEWDGEVRRLIAAAPGTKRWALYDRSPMERWTSGRVTLLGDAAHAMLPFFAQGAGQAIEDAAVLARCLRDADRDTAPKALLAYEATRRPRAARVQLMSRGRAEYNHLPDGAAQRERDAGLRGGDMLRHNAWLYGHDAEAEPLAG</sequence>
<evidence type="ECO:0000256" key="2">
    <source>
        <dbReference type="ARBA" id="ARBA00022630"/>
    </source>
</evidence>
<dbReference type="InterPro" id="IPR002938">
    <property type="entry name" value="FAD-bd"/>
</dbReference>
<comment type="caution">
    <text evidence="7">The sequence shown here is derived from an EMBL/GenBank/DDBJ whole genome shotgun (WGS) entry which is preliminary data.</text>
</comment>
<accession>A0ABV9CAS3</accession>
<reference evidence="8" key="1">
    <citation type="journal article" date="2019" name="Int. J. Syst. Evol. Microbiol.">
        <title>The Global Catalogue of Microorganisms (GCM) 10K type strain sequencing project: providing services to taxonomists for standard genome sequencing and annotation.</title>
        <authorList>
            <consortium name="The Broad Institute Genomics Platform"/>
            <consortium name="The Broad Institute Genome Sequencing Center for Infectious Disease"/>
            <person name="Wu L."/>
            <person name="Ma J."/>
        </authorList>
    </citation>
    <scope>NUCLEOTIDE SEQUENCE [LARGE SCALE GENOMIC DNA]</scope>
    <source>
        <strain evidence="8">CGMCC 4.7132</strain>
    </source>
</reference>
<dbReference type="InterPro" id="IPR036188">
    <property type="entry name" value="FAD/NAD-bd_sf"/>
</dbReference>
<feature type="domain" description="FAD-binding" evidence="6">
    <location>
        <begin position="2"/>
        <end position="341"/>
    </location>
</feature>
<evidence type="ECO:0000259" key="6">
    <source>
        <dbReference type="Pfam" id="PF01494"/>
    </source>
</evidence>
<evidence type="ECO:0000313" key="7">
    <source>
        <dbReference type="EMBL" id="MFC4530106.1"/>
    </source>
</evidence>